<evidence type="ECO:0000256" key="1">
    <source>
        <dbReference type="SAM" id="Coils"/>
    </source>
</evidence>
<dbReference type="Proteomes" id="UP000283383">
    <property type="component" value="Unassembled WGS sequence"/>
</dbReference>
<feature type="coiled-coil region" evidence="1">
    <location>
        <begin position="83"/>
        <end position="149"/>
    </location>
</feature>
<feature type="coiled-coil region" evidence="1">
    <location>
        <begin position="192"/>
        <end position="233"/>
    </location>
</feature>
<organism evidence="2 3">
    <name type="scientific">Golovinomyces cichoracearum</name>
    <dbReference type="NCBI Taxonomy" id="62708"/>
    <lineage>
        <taxon>Eukaryota</taxon>
        <taxon>Fungi</taxon>
        <taxon>Dikarya</taxon>
        <taxon>Ascomycota</taxon>
        <taxon>Pezizomycotina</taxon>
        <taxon>Leotiomycetes</taxon>
        <taxon>Erysiphales</taxon>
        <taxon>Erysiphaceae</taxon>
        <taxon>Golovinomyces</taxon>
    </lineage>
</organism>
<dbReference type="AlphaFoldDB" id="A0A420H8J7"/>
<proteinExistence type="predicted"/>
<evidence type="ECO:0000313" key="3">
    <source>
        <dbReference type="Proteomes" id="UP000283383"/>
    </source>
</evidence>
<evidence type="ECO:0000313" key="2">
    <source>
        <dbReference type="EMBL" id="RKF53756.1"/>
    </source>
</evidence>
<keyword evidence="1" id="KW-0175">Coiled coil</keyword>
<dbReference type="PANTHER" id="PTHR42041:SF1">
    <property type="entry name" value="DNA ENDONUCLEASE ACTIVATOR CTP1 C-TERMINAL DOMAIN-CONTAINING PROTEIN"/>
    <property type="match status" value="1"/>
</dbReference>
<protein>
    <submittedName>
        <fullName evidence="2">Putative pap2 superfamily protein</fullName>
    </submittedName>
</protein>
<reference evidence="2 3" key="1">
    <citation type="journal article" date="2018" name="BMC Genomics">
        <title>Comparative genome analyses reveal sequence features reflecting distinct modes of host-adaptation between dicot and monocot powdery mildew.</title>
        <authorList>
            <person name="Wu Y."/>
            <person name="Ma X."/>
            <person name="Pan Z."/>
            <person name="Kale S.D."/>
            <person name="Song Y."/>
            <person name="King H."/>
            <person name="Zhang Q."/>
            <person name="Presley C."/>
            <person name="Deng X."/>
            <person name="Wei C.I."/>
            <person name="Xiao S."/>
        </authorList>
    </citation>
    <scope>NUCLEOTIDE SEQUENCE [LARGE SCALE GENOMIC DNA]</scope>
    <source>
        <strain evidence="2">UMSG3</strain>
    </source>
</reference>
<name>A0A420H8J7_9PEZI</name>
<accession>A0A420H8J7</accession>
<dbReference type="EMBL" id="MCBQ01021611">
    <property type="protein sequence ID" value="RKF53756.1"/>
    <property type="molecule type" value="Genomic_DNA"/>
</dbReference>
<gene>
    <name evidence="2" type="ORF">GcM3_216001</name>
</gene>
<dbReference type="PANTHER" id="PTHR42041">
    <property type="entry name" value="DNA ENDONUCLEASE ACTIVATOR CTP1 C-TERMINAL DOMAIN-CONTAINING PROTEIN"/>
    <property type="match status" value="1"/>
</dbReference>
<sequence>METQCKISTIPPISLSTASPERVNIQRIPKICNEAADSTTNKHRSERSVQDKVKAFDNIALQACRFSGGKISEAAYNRVILGREEAECEMRRYRDEARALRRAVEEGQRREMIVGERLDTLMESYGQSKETFEHTKLAWEKEIRRARKENFKTQSAFLKLQEELKSSRMAIRAAKSDLDAEKVRSNLREQEASQTRHELFQAQEEMAKLLERLKAAEQERDALRKIAEKEDIARIAAEGFIPLPISTLDDEFSSPKKFGLKFSPASVVYSAASEMELEDLRMQLAWEKQLASRAHDLIEFIETERRLNCNGFQTKVEAIFTKEASGVSQYSPPEMKPKIMESSCELLADDKHSLDRQIQTPSDNLSAGSLLCDLPESSQHLHKNASPLVYSDIKEEVELTLSSAQIVPTQTDQEKSQIISNRTDEPLLKVRSKDTKSLDTNSLKPAKDTYLKFGPTLSRDAALAQIQERRGRARSLALGNSGRENQLMRNLGTRRNISAPAIRSMGT</sequence>
<keyword evidence="3" id="KW-1185">Reference proteome</keyword>
<comment type="caution">
    <text evidence="2">The sequence shown here is derived from an EMBL/GenBank/DDBJ whole genome shotgun (WGS) entry which is preliminary data.</text>
</comment>